<evidence type="ECO:0000256" key="9">
    <source>
        <dbReference type="SAM" id="Phobius"/>
    </source>
</evidence>
<proteinExistence type="inferred from homology"/>
<dbReference type="Proteomes" id="UP000237082">
    <property type="component" value="Unassembled WGS sequence"/>
</dbReference>
<evidence type="ECO:0000256" key="1">
    <source>
        <dbReference type="ARBA" id="ARBA00004429"/>
    </source>
</evidence>
<keyword evidence="5 9" id="KW-0812">Transmembrane</keyword>
<accession>A0A2S5DJ36</accession>
<reference evidence="11" key="1">
    <citation type="submission" date="2018-02" db="EMBL/GenBank/DDBJ databases">
        <authorList>
            <person name="O'Hara-Hanley K."/>
            <person name="Soby S."/>
        </authorList>
    </citation>
    <scope>NUCLEOTIDE SEQUENCE [LARGE SCALE GENOMIC DNA]</scope>
    <source>
        <strain evidence="11">MWU14-2602</strain>
    </source>
</reference>
<sequence length="142" mass="14824">MILDWNHFTPWSALAGGALIGLAAAWLVLLNGRVAGISGIVGHLLAPGGDKDWRLAFVAGLVLSPWLYRLFAAPPAIALDDKPWLLIAAGLLVGFGSRQGSGCTSGHGVCGLARLSPRSLAATLTFMAAGFAVVWLVRHVWG</sequence>
<protein>
    <submittedName>
        <fullName evidence="10">YeeE/YedE</fullName>
    </submittedName>
</protein>
<feature type="transmembrane region" description="Helical" evidence="9">
    <location>
        <begin position="53"/>
        <end position="71"/>
    </location>
</feature>
<dbReference type="Pfam" id="PF04143">
    <property type="entry name" value="Sulf_transp"/>
    <property type="match status" value="1"/>
</dbReference>
<feature type="transmembrane region" description="Helical" evidence="9">
    <location>
        <begin position="12"/>
        <end position="32"/>
    </location>
</feature>
<dbReference type="EMBL" id="PQWB01000017">
    <property type="protein sequence ID" value="POZ63086.1"/>
    <property type="molecule type" value="Genomic_DNA"/>
</dbReference>
<evidence type="ECO:0000256" key="4">
    <source>
        <dbReference type="ARBA" id="ARBA00022519"/>
    </source>
</evidence>
<evidence type="ECO:0000256" key="3">
    <source>
        <dbReference type="ARBA" id="ARBA00022475"/>
    </source>
</evidence>
<evidence type="ECO:0000256" key="2">
    <source>
        <dbReference type="ARBA" id="ARBA00022448"/>
    </source>
</evidence>
<name>A0A2S5DJ36_9NEIS</name>
<keyword evidence="7 9" id="KW-0472">Membrane</keyword>
<keyword evidence="2" id="KW-0813">Transport</keyword>
<keyword evidence="3" id="KW-1003">Cell membrane</keyword>
<gene>
    <name evidence="10" type="ORF">C2I19_04570</name>
</gene>
<comment type="caution">
    <text evidence="10">The sequence shown here is derived from an EMBL/GenBank/DDBJ whole genome shotgun (WGS) entry which is preliminary data.</text>
</comment>
<evidence type="ECO:0000256" key="5">
    <source>
        <dbReference type="ARBA" id="ARBA00022692"/>
    </source>
</evidence>
<dbReference type="GO" id="GO:0005886">
    <property type="term" value="C:plasma membrane"/>
    <property type="evidence" value="ECO:0007669"/>
    <property type="project" value="UniProtKB-SubCell"/>
</dbReference>
<dbReference type="PANTHER" id="PTHR30574:SF1">
    <property type="entry name" value="SULPHUR TRANSPORT DOMAIN-CONTAINING PROTEIN"/>
    <property type="match status" value="1"/>
</dbReference>
<keyword evidence="4" id="KW-0997">Cell inner membrane</keyword>
<dbReference type="OrthoDB" id="9814020at2"/>
<comment type="subcellular location">
    <subcellularLocation>
        <location evidence="1">Cell inner membrane</location>
        <topology evidence="1">Multi-pass membrane protein</topology>
    </subcellularLocation>
</comment>
<evidence type="ECO:0000256" key="6">
    <source>
        <dbReference type="ARBA" id="ARBA00022989"/>
    </source>
</evidence>
<evidence type="ECO:0000313" key="10">
    <source>
        <dbReference type="EMBL" id="POZ63086.1"/>
    </source>
</evidence>
<dbReference type="AlphaFoldDB" id="A0A2S5DJ36"/>
<evidence type="ECO:0000313" key="11">
    <source>
        <dbReference type="Proteomes" id="UP000237082"/>
    </source>
</evidence>
<feature type="transmembrane region" description="Helical" evidence="9">
    <location>
        <begin position="120"/>
        <end position="141"/>
    </location>
</feature>
<evidence type="ECO:0000256" key="7">
    <source>
        <dbReference type="ARBA" id="ARBA00023136"/>
    </source>
</evidence>
<dbReference type="PANTHER" id="PTHR30574">
    <property type="entry name" value="INNER MEMBRANE PROTEIN YEDE"/>
    <property type="match status" value="1"/>
</dbReference>
<keyword evidence="11" id="KW-1185">Reference proteome</keyword>
<organism evidence="10 11">
    <name type="scientific">Chromobacterium alticapitis</name>
    <dbReference type="NCBI Taxonomy" id="2073169"/>
    <lineage>
        <taxon>Bacteria</taxon>
        <taxon>Pseudomonadati</taxon>
        <taxon>Pseudomonadota</taxon>
        <taxon>Betaproteobacteria</taxon>
        <taxon>Neisseriales</taxon>
        <taxon>Chromobacteriaceae</taxon>
        <taxon>Chromobacterium</taxon>
    </lineage>
</organism>
<dbReference type="InterPro" id="IPR007272">
    <property type="entry name" value="Sulf_transp_TsuA/YedE"/>
</dbReference>
<dbReference type="RefSeq" id="WP_103901530.1">
    <property type="nucleotide sequence ID" value="NZ_PQWB01000017.1"/>
</dbReference>
<evidence type="ECO:0000256" key="8">
    <source>
        <dbReference type="ARBA" id="ARBA00035655"/>
    </source>
</evidence>
<comment type="similarity">
    <text evidence="8">Belongs to the TsuA/YedE (TC 9.B.102) family.</text>
</comment>
<keyword evidence="6 9" id="KW-1133">Transmembrane helix</keyword>